<dbReference type="HOGENOM" id="CLU_072337_3_0_1"/>
<evidence type="ECO:0000256" key="13">
    <source>
        <dbReference type="SAM" id="Phobius"/>
    </source>
</evidence>
<feature type="transmembrane region" description="Helical" evidence="13">
    <location>
        <begin position="50"/>
        <end position="73"/>
    </location>
</feature>
<comment type="similarity">
    <text evidence="2 11">Belongs to the G-protein coupled receptor T2R family.</text>
</comment>
<accession>Q2AB50</accession>
<proteinExistence type="inferred from homology"/>
<dbReference type="GeneID" id="100335084"/>
<evidence type="ECO:0000256" key="12">
    <source>
        <dbReference type="RuleBase" id="RU004424"/>
    </source>
</evidence>
<evidence type="ECO:0000313" key="14">
    <source>
        <dbReference type="EMBL" id="BAE80417.1"/>
    </source>
</evidence>
<gene>
    <name evidence="15 17 18" type="primary">t2r35</name>
</gene>
<dbReference type="InterPro" id="IPR007960">
    <property type="entry name" value="TAS2R"/>
</dbReference>
<evidence type="ECO:0000313" key="17">
    <source>
        <dbReference type="RefSeq" id="NP_001165492.1"/>
    </source>
</evidence>
<dbReference type="Proteomes" id="UP000008143">
    <property type="component" value="Chromosome 9"/>
</dbReference>
<keyword evidence="7 12" id="KW-0297">G-protein coupled receptor</keyword>
<reference evidence="14 17" key="1">
    <citation type="journal article" date="2006" name="Mol. Biol. Evol.">
        <title>Lineage-specific expansions and contractions of the bitter taste receptor gene repertoire in vertebrates.</title>
        <authorList>
            <consortium name="SMBE Tri-National Young Investigators"/>
            <person name="Go Y."/>
        </authorList>
    </citation>
    <scope>NUCLEOTIDE SEQUENCE</scope>
</reference>
<reference evidence="17" key="4">
    <citation type="submission" date="2025-04" db="UniProtKB">
        <authorList>
            <consortium name="RefSeq"/>
        </authorList>
    </citation>
    <scope>IDENTIFICATION</scope>
</reference>
<dbReference type="AlphaFoldDB" id="Q2AB50"/>
<dbReference type="EMBL" id="AB249803">
    <property type="protein sequence ID" value="BAE80417.1"/>
    <property type="molecule type" value="Genomic_DNA"/>
</dbReference>
<evidence type="ECO:0000256" key="10">
    <source>
        <dbReference type="ARBA" id="ARBA00023224"/>
    </source>
</evidence>
<dbReference type="GO" id="GO:0004930">
    <property type="term" value="F:G protein-coupled receptor activity"/>
    <property type="evidence" value="ECO:0007669"/>
    <property type="project" value="UniProtKB-KW"/>
</dbReference>
<keyword evidence="8 12" id="KW-0472">Membrane</keyword>
<dbReference type="GO" id="GO:0001580">
    <property type="term" value="P:detection of chemical stimulus involved in sensory perception of bitter taste"/>
    <property type="evidence" value="ECO:0000318"/>
    <property type="project" value="GO_Central"/>
</dbReference>
<protein>
    <recommendedName>
        <fullName evidence="12">Taste receptor type 2</fullName>
    </recommendedName>
</protein>
<evidence type="ECO:0000256" key="2">
    <source>
        <dbReference type="ARBA" id="ARBA00007376"/>
    </source>
</evidence>
<dbReference type="PANTHER" id="PTHR11394">
    <property type="entry name" value="TASTE RECEPTOR TYPE 2"/>
    <property type="match status" value="1"/>
</dbReference>
<keyword evidence="3 12" id="KW-0919">Taste</keyword>
<reference evidence="15" key="3">
    <citation type="submission" date="2021-03" db="UniProtKB">
        <authorList>
            <consortium name="Ensembl"/>
        </authorList>
    </citation>
    <scope>IDENTIFICATION</scope>
</reference>
<evidence type="ECO:0000256" key="9">
    <source>
        <dbReference type="ARBA" id="ARBA00023170"/>
    </source>
</evidence>
<comment type="subcellular location">
    <subcellularLocation>
        <location evidence="1 12">Membrane</location>
        <topology evidence="1 12">Multi-pass membrane protein</topology>
    </subcellularLocation>
</comment>
<organism evidence="14">
    <name type="scientific">Xenopus tropicalis</name>
    <name type="common">Western clawed frog</name>
    <name type="synonym">Silurana tropicalis</name>
    <dbReference type="NCBI Taxonomy" id="8364"/>
    <lineage>
        <taxon>Eukaryota</taxon>
        <taxon>Metazoa</taxon>
        <taxon>Chordata</taxon>
        <taxon>Craniata</taxon>
        <taxon>Vertebrata</taxon>
        <taxon>Euteleostomi</taxon>
        <taxon>Amphibia</taxon>
        <taxon>Batrachia</taxon>
        <taxon>Anura</taxon>
        <taxon>Pipoidea</taxon>
        <taxon>Pipidae</taxon>
        <taxon>Xenopodinae</taxon>
        <taxon>Xenopus</taxon>
        <taxon>Silurana</taxon>
    </lineage>
</organism>
<evidence type="ECO:0000313" key="18">
    <source>
        <dbReference type="Xenbase" id="XB-GENE-29099583"/>
    </source>
</evidence>
<evidence type="ECO:0000313" key="16">
    <source>
        <dbReference type="Proteomes" id="UP000008143"/>
    </source>
</evidence>
<feature type="transmembrane region" description="Helical" evidence="13">
    <location>
        <begin position="264"/>
        <end position="284"/>
    </location>
</feature>
<keyword evidence="4 12" id="KW-0716">Sensory transduction</keyword>
<evidence type="ECO:0000313" key="15">
    <source>
        <dbReference type="Ensembl" id="ENSXETP00000108614"/>
    </source>
</evidence>
<feature type="transmembrane region" description="Helical" evidence="13">
    <location>
        <begin position="131"/>
        <end position="151"/>
    </location>
</feature>
<dbReference type="PANTHER" id="PTHR11394:SF165">
    <property type="entry name" value="TASTE RECEPTOR TYPE 2"/>
    <property type="match status" value="1"/>
</dbReference>
<dbReference type="KEGG" id="xtr:100335084"/>
<dbReference type="Pfam" id="PF05296">
    <property type="entry name" value="TAS2R"/>
    <property type="match status" value="1"/>
</dbReference>
<dbReference type="GO" id="GO:0016020">
    <property type="term" value="C:membrane"/>
    <property type="evidence" value="ECO:0000318"/>
    <property type="project" value="GO_Central"/>
</dbReference>
<dbReference type="Xenbase" id="XB-GENE-29099583">
    <property type="gene designation" value="t2r35"/>
</dbReference>
<dbReference type="Gene3D" id="1.20.1070.10">
    <property type="entry name" value="Rhodopsin 7-helix transmembrane proteins"/>
    <property type="match status" value="1"/>
</dbReference>
<dbReference type="SUPFAM" id="SSF81321">
    <property type="entry name" value="Family A G protein-coupled receptor-like"/>
    <property type="match status" value="1"/>
</dbReference>
<keyword evidence="5 12" id="KW-0812">Transmembrane</keyword>
<dbReference type="Ensembl" id="ENSXETT00000112829">
    <property type="protein sequence ID" value="ENSXETP00000108614"/>
    <property type="gene ID" value="ENSXETG00000046482"/>
</dbReference>
<keyword evidence="6 13" id="KW-1133">Transmembrane helix</keyword>
<evidence type="ECO:0000256" key="5">
    <source>
        <dbReference type="ARBA" id="ARBA00022692"/>
    </source>
</evidence>
<name>Q2AB50_XENTR</name>
<evidence type="ECO:0000256" key="6">
    <source>
        <dbReference type="ARBA" id="ARBA00022989"/>
    </source>
</evidence>
<keyword evidence="9 12" id="KW-0675">Receptor</keyword>
<evidence type="ECO:0000256" key="8">
    <source>
        <dbReference type="ARBA" id="ARBA00023136"/>
    </source>
</evidence>
<dbReference type="GeneTree" id="ENSGT01150000286961"/>
<keyword evidence="10 12" id="KW-0807">Transducer</keyword>
<evidence type="ECO:0000256" key="3">
    <source>
        <dbReference type="ARBA" id="ARBA00022480"/>
    </source>
</evidence>
<feature type="transmembrane region" description="Helical" evidence="13">
    <location>
        <begin position="20"/>
        <end position="38"/>
    </location>
</feature>
<evidence type="ECO:0000256" key="11">
    <source>
        <dbReference type="RuleBase" id="RU004423"/>
    </source>
</evidence>
<sequence>MDLSRILKIVFQLPQNLADMTGAFTNAYISFVILLDYFKTQTMSTSNKILLALSLSNVFLSLILFVSAVSVFWPEIYADYYVKAYIFALLLFGICSSVWNTTCLCVFYFLKIINFGSGILAFFKIKINVMVPWFIFFSEALSLGCSFITLLPSVNSPGSSSNTSLVYSLNSTSVDIASIPGFMKVTFIVAFVPLLIMLVTTFSTMGSLYLHSRRMENTGTSSSVAPHRSAVFMMAWLLLLYAVVFVALFTYFFKLFDSKSFGYWITYMLLYSFTLVQSIVLILGNPKLKEAITICCCLFATKVN</sequence>
<reference evidence="15" key="2">
    <citation type="journal article" date="2010" name="Science">
        <title>The genome of the Western clawed frog Xenopus tropicalis.</title>
        <authorList>
            <person name="Hellsten U."/>
            <person name="Harland R.M."/>
            <person name="Gilchrist M.J."/>
            <person name="Hendrix D."/>
            <person name="Jurka J."/>
            <person name="Kapitonov V."/>
            <person name="Ovcharenko I."/>
            <person name="Putnam N.H."/>
            <person name="Shu S."/>
            <person name="Taher L."/>
            <person name="Blitz I.L."/>
            <person name="Blumberg B."/>
            <person name="Dichmann D.S."/>
            <person name="Dubchak I."/>
            <person name="Amaya E."/>
            <person name="Detter J.C."/>
            <person name="Fletcher R."/>
            <person name="Gerhard D.S."/>
            <person name="Goodstein D."/>
            <person name="Graves T."/>
            <person name="Grigoriev I.V."/>
            <person name="Grimwood J."/>
            <person name="Kawashima T."/>
            <person name="Lindquist E."/>
            <person name="Lucas S.M."/>
            <person name="Mead P.E."/>
            <person name="Mitros T."/>
            <person name="Ogino H."/>
            <person name="Ohta Y."/>
            <person name="Poliakov A.V."/>
            <person name="Pollet N."/>
            <person name="Robert J."/>
            <person name="Salamov A."/>
            <person name="Sater A.K."/>
            <person name="Schmutz J."/>
            <person name="Terry A."/>
            <person name="Vize P.D."/>
            <person name="Warren W.C."/>
            <person name="Wells D."/>
            <person name="Wills A."/>
            <person name="Wilson R.K."/>
            <person name="Zimmerman L.B."/>
            <person name="Zorn A.M."/>
            <person name="Grainger R."/>
            <person name="Grammer T."/>
            <person name="Khokha M.K."/>
            <person name="Richardson P.M."/>
            <person name="Rokhsar D.S."/>
        </authorList>
    </citation>
    <scope>NUCLEOTIDE SEQUENCE [LARGE SCALE GENOMIC DNA]</scope>
    <source>
        <strain evidence="15">Nigerian</strain>
    </source>
</reference>
<dbReference type="AGR" id="Xenbase:XB-GENE-29099583"/>
<dbReference type="OrthoDB" id="8876749at2759"/>
<evidence type="ECO:0000256" key="7">
    <source>
        <dbReference type="ARBA" id="ARBA00023040"/>
    </source>
</evidence>
<dbReference type="FunFam" id="1.20.1070.10:FF:000055">
    <property type="entry name" value="Taste receptor type 2"/>
    <property type="match status" value="1"/>
</dbReference>
<dbReference type="CTD" id="100335084"/>
<evidence type="ECO:0000256" key="1">
    <source>
        <dbReference type="ARBA" id="ARBA00004141"/>
    </source>
</evidence>
<feature type="transmembrane region" description="Helical" evidence="13">
    <location>
        <begin position="85"/>
        <end position="110"/>
    </location>
</feature>
<dbReference type="GO" id="GO:0033038">
    <property type="term" value="F:bitter taste receptor activity"/>
    <property type="evidence" value="ECO:0000318"/>
    <property type="project" value="GO_Central"/>
</dbReference>
<feature type="transmembrane region" description="Helical" evidence="13">
    <location>
        <begin position="187"/>
        <end position="210"/>
    </location>
</feature>
<keyword evidence="16" id="KW-1185">Reference proteome</keyword>
<dbReference type="RefSeq" id="NP_001165492.1">
    <property type="nucleotide sequence ID" value="NM_001172021.1"/>
</dbReference>
<dbReference type="OMA" id="ITICCCL"/>
<feature type="transmembrane region" description="Helical" evidence="13">
    <location>
        <begin position="231"/>
        <end position="252"/>
    </location>
</feature>
<evidence type="ECO:0000256" key="4">
    <source>
        <dbReference type="ARBA" id="ARBA00022606"/>
    </source>
</evidence>